<dbReference type="EMBL" id="CP045810">
    <property type="protein sequence ID" value="QHN39597.1"/>
    <property type="molecule type" value="Genomic_DNA"/>
</dbReference>
<proteinExistence type="predicted"/>
<evidence type="ECO:0000313" key="1">
    <source>
        <dbReference type="EMBL" id="QHN39597.1"/>
    </source>
</evidence>
<accession>A0A857KXG4</accession>
<dbReference type="RefSeq" id="WP_005183274.1">
    <property type="nucleotide sequence ID" value="NZ_CP045804.1"/>
</dbReference>
<dbReference type="AlphaFoldDB" id="A0A857KXG4"/>
<name>A0A857KXG4_9ACTN</name>
<gene>
    <name evidence="1" type="ORF">GII30_10890</name>
</gene>
<protein>
    <submittedName>
        <fullName evidence="1">ABC transporter permease</fullName>
    </submittedName>
</protein>
<reference evidence="1" key="1">
    <citation type="journal article" date="2021" name="Nat. Microbiol.">
        <title>Cocultivation of an ultrasmall environmental parasitic bacterium with lytic ability against bacteria associated with wastewater foams.</title>
        <authorList>
            <person name="Batinovic S."/>
            <person name="Rose J.J.A."/>
            <person name="Ratcliffe J."/>
            <person name="Seviour R.J."/>
            <person name="Petrovski S."/>
        </authorList>
    </citation>
    <scope>NUCLEOTIDE SEQUENCE</scope>
    <source>
        <strain evidence="1">CON44</strain>
    </source>
</reference>
<organism evidence="1">
    <name type="scientific">Gordonia amarae</name>
    <dbReference type="NCBI Taxonomy" id="36821"/>
    <lineage>
        <taxon>Bacteria</taxon>
        <taxon>Bacillati</taxon>
        <taxon>Actinomycetota</taxon>
        <taxon>Actinomycetes</taxon>
        <taxon>Mycobacteriales</taxon>
        <taxon>Gordoniaceae</taxon>
        <taxon>Gordonia</taxon>
    </lineage>
</organism>
<sequence length="540" mass="54591">MTAPDTPGPARTRGDSYAGTGELTRFYLRRSLSAITLWVLGTAAMYPIQSLSLKAAPTQEDLDRLAAGLSGNSAIKALTGPDFALNTIGGQIAWQSSAFGAVLAGLMSTFLVARHGRAGEENGADELILAGVVGRSAPTAATALVTAGANIAVIVIAGASLTATGLPATGSWTLAAAGGLTGLVFGALALIFAQISSTSRGVWGLSGAALGVAYALRAAGDVGDNGIRWLSPIGWGQQARAYAGERVWPLVLLVVAAGVAVAVAGILHRRRDFGAGLLPQRRGPASHAWAGGIHELSWRLAAPGIIGWTAGLVFGGVTFGLIGNSIEAVVRENKDVAGTLTGGQAEGVALVDGFYGSAVLMLAIIASGFAVMLASRARSAEVADYAESLLATALGRSAYLTGPVVTALVAPVLAVAAGGAAAGLTYAVVSGEAGRGLQLAAAGIFYAPSIWVIVAVTVLLMGVAPKLIGLAWVPVGFSAIAIFFGPALKFPQWLLDLSPFTHLALVPLEDVSWLPPAVLTIVAVALVVLGLVAFGRRDIG</sequence>